<comment type="caution">
    <text evidence="1">The sequence shown here is derived from an EMBL/GenBank/DDBJ whole genome shotgun (WGS) entry which is preliminary data.</text>
</comment>
<sequence>MGRLKLHPGIKSIEEEPEDTECTSSNKAALACMINSEIGSVLAVMRRNVRWGGRYVSGDDQLEHSLIQSLKALRKQVFSWQHPWHTINPAIYLQPFLDVVRSDETGAPITSVALSSVHKILTLDVLDLNTANVEDAMHLVVDAVTSCRFEVTDPASEEVVLMKILQEQKASYYSG</sequence>
<reference evidence="1 2" key="1">
    <citation type="journal article" date="2021" name="Hortic Res">
        <title>High-quality reference genome and annotation aids understanding of berry development for evergreen blueberry (Vaccinium darrowii).</title>
        <authorList>
            <person name="Yu J."/>
            <person name="Hulse-Kemp A.M."/>
            <person name="Babiker E."/>
            <person name="Staton M."/>
        </authorList>
    </citation>
    <scope>NUCLEOTIDE SEQUENCE [LARGE SCALE GENOMIC DNA]</scope>
    <source>
        <strain evidence="2">cv. NJ 8807/NJ 8810</strain>
        <tissue evidence="1">Young leaf</tissue>
    </source>
</reference>
<dbReference type="Proteomes" id="UP000828048">
    <property type="component" value="Chromosome 5"/>
</dbReference>
<keyword evidence="2" id="KW-1185">Reference proteome</keyword>
<dbReference type="EMBL" id="CM037155">
    <property type="protein sequence ID" value="KAH7845580.1"/>
    <property type="molecule type" value="Genomic_DNA"/>
</dbReference>
<protein>
    <submittedName>
        <fullName evidence="1">Uncharacterized protein</fullName>
    </submittedName>
</protein>
<organism evidence="1 2">
    <name type="scientific">Vaccinium darrowii</name>
    <dbReference type="NCBI Taxonomy" id="229202"/>
    <lineage>
        <taxon>Eukaryota</taxon>
        <taxon>Viridiplantae</taxon>
        <taxon>Streptophyta</taxon>
        <taxon>Embryophyta</taxon>
        <taxon>Tracheophyta</taxon>
        <taxon>Spermatophyta</taxon>
        <taxon>Magnoliopsida</taxon>
        <taxon>eudicotyledons</taxon>
        <taxon>Gunneridae</taxon>
        <taxon>Pentapetalae</taxon>
        <taxon>asterids</taxon>
        <taxon>Ericales</taxon>
        <taxon>Ericaceae</taxon>
        <taxon>Vaccinioideae</taxon>
        <taxon>Vaccinieae</taxon>
        <taxon>Vaccinium</taxon>
    </lineage>
</organism>
<evidence type="ECO:0000313" key="1">
    <source>
        <dbReference type="EMBL" id="KAH7845580.1"/>
    </source>
</evidence>
<gene>
    <name evidence="1" type="ORF">Vadar_003698</name>
</gene>
<evidence type="ECO:0000313" key="2">
    <source>
        <dbReference type="Proteomes" id="UP000828048"/>
    </source>
</evidence>
<proteinExistence type="predicted"/>
<accession>A0ACB7XY33</accession>
<name>A0ACB7XY33_9ERIC</name>